<dbReference type="PANTHER" id="PTHR47326">
    <property type="entry name" value="TRANSPOSABLE ELEMENT TC3 TRANSPOSASE-LIKE PROTEIN"/>
    <property type="match status" value="1"/>
</dbReference>
<dbReference type="EMBL" id="BGPR01022325">
    <property type="protein sequence ID" value="GBN88525.1"/>
    <property type="molecule type" value="Genomic_DNA"/>
</dbReference>
<dbReference type="InterPro" id="IPR036397">
    <property type="entry name" value="RNaseH_sf"/>
</dbReference>
<reference evidence="2 4" key="1">
    <citation type="journal article" date="2019" name="Sci. Rep.">
        <title>Orb-weaving spider Araneus ventricosus genome elucidates the spidroin gene catalogue.</title>
        <authorList>
            <person name="Kono N."/>
            <person name="Nakamura H."/>
            <person name="Ohtoshi R."/>
            <person name="Moran D.A.P."/>
            <person name="Shinohara A."/>
            <person name="Yoshida Y."/>
            <person name="Fujiwara M."/>
            <person name="Mori M."/>
            <person name="Tomita M."/>
            <person name="Arakawa K."/>
        </authorList>
    </citation>
    <scope>NUCLEOTIDE SEQUENCE [LARGE SCALE GENOMIC DNA]</scope>
</reference>
<evidence type="ECO:0000313" key="1">
    <source>
        <dbReference type="EMBL" id="GBN88525.1"/>
    </source>
</evidence>
<dbReference type="AlphaFoldDB" id="A0A4Y2SLC7"/>
<gene>
    <name evidence="2" type="ORF">AVEN_186348_1</name>
    <name evidence="1" type="ORF">AVEN_270762_1</name>
    <name evidence="3" type="ORF">AVEN_69918_1</name>
</gene>
<organism evidence="2 4">
    <name type="scientific">Araneus ventricosus</name>
    <name type="common">Orbweaver spider</name>
    <name type="synonym">Epeira ventricosa</name>
    <dbReference type="NCBI Taxonomy" id="182803"/>
    <lineage>
        <taxon>Eukaryota</taxon>
        <taxon>Metazoa</taxon>
        <taxon>Ecdysozoa</taxon>
        <taxon>Arthropoda</taxon>
        <taxon>Chelicerata</taxon>
        <taxon>Arachnida</taxon>
        <taxon>Araneae</taxon>
        <taxon>Araneomorphae</taxon>
        <taxon>Entelegynae</taxon>
        <taxon>Araneoidea</taxon>
        <taxon>Araneidae</taxon>
        <taxon>Araneus</taxon>
    </lineage>
</organism>
<dbReference type="GO" id="GO:0003676">
    <property type="term" value="F:nucleic acid binding"/>
    <property type="evidence" value="ECO:0007669"/>
    <property type="project" value="InterPro"/>
</dbReference>
<evidence type="ECO:0000313" key="2">
    <source>
        <dbReference type="EMBL" id="GBN88553.1"/>
    </source>
</evidence>
<sequence>MNKSSAQTSFCICLRSISPKQDGLVASAQAYISRAMDRRGGPVAWPPRSPNLNPLDFFFWGHMKSLVYETRVDSAEDLVARIVVTADKVLQVRFFLYRKPFPIASLPRRHNQTKTVPLPRNKQPRNPVLIRNKARSAVSFRGDLGSCFHSFAAVAPVHALRTSNSSAHSMREGFGVEKGYICMSRIRE</sequence>
<accession>A0A4Y2SLC7</accession>
<name>A0A4Y2SLC7_ARAVE</name>
<comment type="caution">
    <text evidence="2">The sequence shown here is derived from an EMBL/GenBank/DDBJ whole genome shotgun (WGS) entry which is preliminary data.</text>
</comment>
<evidence type="ECO:0000313" key="3">
    <source>
        <dbReference type="EMBL" id="GBO09378.1"/>
    </source>
</evidence>
<dbReference type="EMBL" id="BGPR01022340">
    <property type="protein sequence ID" value="GBN88553.1"/>
    <property type="molecule type" value="Genomic_DNA"/>
</dbReference>
<evidence type="ECO:0000313" key="4">
    <source>
        <dbReference type="Proteomes" id="UP000499080"/>
    </source>
</evidence>
<protein>
    <submittedName>
        <fullName evidence="2">Uncharacterized protein</fullName>
    </submittedName>
</protein>
<proteinExistence type="predicted"/>
<dbReference type="Proteomes" id="UP000499080">
    <property type="component" value="Unassembled WGS sequence"/>
</dbReference>
<dbReference type="EMBL" id="BGPR01034833">
    <property type="protein sequence ID" value="GBO09378.1"/>
    <property type="molecule type" value="Genomic_DNA"/>
</dbReference>
<dbReference type="Gene3D" id="3.30.420.10">
    <property type="entry name" value="Ribonuclease H-like superfamily/Ribonuclease H"/>
    <property type="match status" value="1"/>
</dbReference>
<keyword evidence="4" id="KW-1185">Reference proteome</keyword>
<dbReference type="PANTHER" id="PTHR47326:SF1">
    <property type="entry name" value="HTH PSQ-TYPE DOMAIN-CONTAINING PROTEIN"/>
    <property type="match status" value="1"/>
</dbReference>